<accession>A0A0F4G4T4</accession>
<keyword evidence="2" id="KW-1185">Reference proteome</keyword>
<dbReference type="OrthoDB" id="3646568at2759"/>
<reference evidence="1 2" key="1">
    <citation type="submission" date="2015-03" db="EMBL/GenBank/DDBJ databases">
        <title>RNA-seq based gene annotation and comparative genomics of four Zymoseptoria species reveal species-specific pathogenicity related genes and transposable element activity.</title>
        <authorList>
            <person name="Grandaubert J."/>
            <person name="Bhattacharyya A."/>
            <person name="Stukenbrock E.H."/>
        </authorList>
    </citation>
    <scope>NUCLEOTIDE SEQUENCE [LARGE SCALE GENOMIC DNA]</scope>
    <source>
        <strain evidence="1 2">Zb18110</strain>
    </source>
</reference>
<organism evidence="1 2">
    <name type="scientific">Zymoseptoria brevis</name>
    <dbReference type="NCBI Taxonomy" id="1047168"/>
    <lineage>
        <taxon>Eukaryota</taxon>
        <taxon>Fungi</taxon>
        <taxon>Dikarya</taxon>
        <taxon>Ascomycota</taxon>
        <taxon>Pezizomycotina</taxon>
        <taxon>Dothideomycetes</taxon>
        <taxon>Dothideomycetidae</taxon>
        <taxon>Mycosphaerellales</taxon>
        <taxon>Mycosphaerellaceae</taxon>
        <taxon>Zymoseptoria</taxon>
    </lineage>
</organism>
<name>A0A0F4G4T4_9PEZI</name>
<sequence>MTAISRKRECEYDVGDESAVFAKHPRLDLTKLTTAMLEQPRLTLAKNQRIIREMQKDADQKRRNMVARPPNSEHDFNFMSLSAIGPFLENLHATNAYLRSIIEAEVPDDGSISLNEETGIKRASFLGLPQELRDRIYAMAMPWGNIHVQHHGASYSGGSNSAPSYNPGAGFTRHLCRCEGTLMDDETETKKWIDDEAGSWFAKTLLIVDKIITSELAAAPPLFPTHDDSMAILMNLPDAVRRRIFAHIWQDSRSVALCDPAQLEAERYEDMRRFPETPTTSYPPARQNNVRPTMNLTPSPTLDGATPSSYTAMPSVKFRTKAFVARHTVDDEDEYSDEAQAPRYRLVTRSHFDLNFFRVNRCLHDAASSYFYATTTFILDSDAVASIPFLSSLPGHARKSIQSVTLNGNILMTDDGSNRVSWSGNSTRPQYRDDRRLEFVASFTAFLASHLPSLREVSLYVPCGGAEDWYPPLAPEELHKMLKYGRIDKLNFVFMGEDTAEVLEDQRQESRDIYRALMGPWAEKIVGPISWSRGERDLDMGSDGNTQAVVCCRMVPNPGQ</sequence>
<dbReference type="PANTHER" id="PTHR38790">
    <property type="entry name" value="2EXR DOMAIN-CONTAINING PROTEIN-RELATED"/>
    <property type="match status" value="1"/>
</dbReference>
<comment type="caution">
    <text evidence="1">The sequence shown here is derived from an EMBL/GenBank/DDBJ whole genome shotgun (WGS) entry which is preliminary data.</text>
</comment>
<dbReference type="AlphaFoldDB" id="A0A0F4G4T4"/>
<evidence type="ECO:0000313" key="2">
    <source>
        <dbReference type="Proteomes" id="UP000033647"/>
    </source>
</evidence>
<dbReference type="EMBL" id="LAFY01005898">
    <property type="protein sequence ID" value="KJX92047.1"/>
    <property type="molecule type" value="Genomic_DNA"/>
</dbReference>
<protein>
    <submittedName>
        <fullName evidence="1">Uncharacterized protein</fullName>
    </submittedName>
</protein>
<evidence type="ECO:0000313" key="1">
    <source>
        <dbReference type="EMBL" id="KJX92047.1"/>
    </source>
</evidence>
<dbReference type="Proteomes" id="UP000033647">
    <property type="component" value="Unassembled WGS sequence"/>
</dbReference>
<gene>
    <name evidence="1" type="ORF">TI39_contig5943g00005</name>
</gene>
<proteinExistence type="predicted"/>